<dbReference type="PANTHER" id="PTHR30461">
    <property type="entry name" value="DNA-INVERTASE FROM LAMBDOID PROPHAGE"/>
    <property type="match status" value="1"/>
</dbReference>
<dbReference type="RefSeq" id="WP_115792618.1">
    <property type="nucleotide sequence ID" value="NZ_QSLN01000007.1"/>
</dbReference>
<evidence type="ECO:0000256" key="6">
    <source>
        <dbReference type="SAM" id="Coils"/>
    </source>
</evidence>
<feature type="domain" description="Resolvase/invertase-type recombinase catalytic" evidence="7">
    <location>
        <begin position="2"/>
        <end position="148"/>
    </location>
</feature>
<dbReference type="PROSITE" id="PS51737">
    <property type="entry name" value="RECOMBINASE_DNA_BIND"/>
    <property type="match status" value="1"/>
</dbReference>
<dbReference type="OrthoDB" id="1094757at2"/>
<dbReference type="InterPro" id="IPR025827">
    <property type="entry name" value="Zn_ribbon_recom_dom"/>
</dbReference>
<dbReference type="Proteomes" id="UP000256329">
    <property type="component" value="Unassembled WGS sequence"/>
</dbReference>
<evidence type="ECO:0000259" key="7">
    <source>
        <dbReference type="PROSITE" id="PS51736"/>
    </source>
</evidence>
<dbReference type="InterPro" id="IPR038109">
    <property type="entry name" value="DNA_bind_recomb_sf"/>
</dbReference>
<name>A0A3D8P4T3_9THEO</name>
<dbReference type="SMART" id="SM00857">
    <property type="entry name" value="Resolvase"/>
    <property type="match status" value="1"/>
</dbReference>
<dbReference type="InterPro" id="IPR006118">
    <property type="entry name" value="Recombinase_CS"/>
</dbReference>
<dbReference type="CDD" id="cd00338">
    <property type="entry name" value="Ser_Recombinase"/>
    <property type="match status" value="1"/>
</dbReference>
<evidence type="ECO:0000256" key="3">
    <source>
        <dbReference type="ARBA" id="ARBA00023172"/>
    </source>
</evidence>
<keyword evidence="3" id="KW-0233">DNA recombination</keyword>
<keyword evidence="10" id="KW-1185">Reference proteome</keyword>
<gene>
    <name evidence="9" type="ORF">DXX99_06120</name>
</gene>
<dbReference type="Gene3D" id="3.90.1750.20">
    <property type="entry name" value="Putative Large Serine Recombinase, Chain B, Domain 2"/>
    <property type="match status" value="1"/>
</dbReference>
<sequence>MRAAIYVRVSTEEQALHGYSLAEQREACRKKAEELGAEAVVEFADEGHSGAVLERPGLTALREAVARGEVDLIVVRDPDRLSRKLAHQLLLTEEFERAGVRLEFVEYEWRDTPEGRLFYSIRGAIAEYEREKIRDRTVRGKLTKAKQGKIPHRFHVYGYDYDPETGEVKINEEEARILKQVFDWFVNEDIGTTGIAKRLNALGVPSKNGGKWYQTVVANVLSNPTYTGTWFFNRRDCSVPRRGRDYPLKPEEEWIPIPVPPIIDPETFEQAQEKLKKIRRLYAGRNRPRHLLAGLATCGHCGEPMPTSAVGVWGKYYARTYACRGCGNRVRADRLEPLVWEVVTSLLRDPDALMREIRREREDPALEQELGRVEEALERVEKGRAAVLDALSAGLLDLDEEVAARLAEIKRRREELLQRKAALEEALRAREKAERKIDDLRRRAEEFLSRLDGLEDGEKRGLVRLLVEEVLVYRTGVPGHRTVTVCLRTGDRVFREIFWEKGRGKR</sequence>
<feature type="coiled-coil region" evidence="6">
    <location>
        <begin position="399"/>
        <end position="457"/>
    </location>
</feature>
<reference evidence="9 10" key="1">
    <citation type="submission" date="2018-08" db="EMBL/GenBank/DDBJ databases">
        <title>Form III RuBisCO-mediated autotrophy in Thermodesulfobium bacteria.</title>
        <authorList>
            <person name="Toshchakov S.V."/>
            <person name="Kublanov I.V."/>
            <person name="Frolov E."/>
            <person name="Bonch-Osmolovskaya E.A."/>
            <person name="Tourova T.P."/>
            <person name="Chernych N.A."/>
            <person name="Lebedinsky A.V."/>
        </authorList>
    </citation>
    <scope>NUCLEOTIDE SEQUENCE [LARGE SCALE GENOMIC DNA]</scope>
    <source>
        <strain evidence="9 10">SR</strain>
    </source>
</reference>
<dbReference type="GO" id="GO:0000150">
    <property type="term" value="F:DNA strand exchange activity"/>
    <property type="evidence" value="ECO:0007669"/>
    <property type="project" value="InterPro"/>
</dbReference>
<dbReference type="AlphaFoldDB" id="A0A3D8P4T3"/>
<comment type="caution">
    <text evidence="9">The sequence shown here is derived from an EMBL/GenBank/DDBJ whole genome shotgun (WGS) entry which is preliminary data.</text>
</comment>
<evidence type="ECO:0000259" key="8">
    <source>
        <dbReference type="PROSITE" id="PS51737"/>
    </source>
</evidence>
<feature type="active site" description="O-(5'-phospho-DNA)-serine intermediate" evidence="4 5">
    <location>
        <position position="10"/>
    </location>
</feature>
<keyword evidence="2" id="KW-0238">DNA-binding</keyword>
<dbReference type="Pfam" id="PF13408">
    <property type="entry name" value="Zn_ribbon_recom"/>
    <property type="match status" value="1"/>
</dbReference>
<evidence type="ECO:0000256" key="1">
    <source>
        <dbReference type="ARBA" id="ARBA00022908"/>
    </source>
</evidence>
<proteinExistence type="predicted"/>
<accession>A0A3D8P4T3</accession>
<dbReference type="InterPro" id="IPR006119">
    <property type="entry name" value="Resolv_N"/>
</dbReference>
<dbReference type="InterPro" id="IPR011109">
    <property type="entry name" value="DNA_bind_recombinase_dom"/>
</dbReference>
<protein>
    <submittedName>
        <fullName evidence="9">Recombinase family protein</fullName>
    </submittedName>
</protein>
<dbReference type="EMBL" id="QSLN01000007">
    <property type="protein sequence ID" value="RDV82974.1"/>
    <property type="molecule type" value="Genomic_DNA"/>
</dbReference>
<evidence type="ECO:0000313" key="10">
    <source>
        <dbReference type="Proteomes" id="UP000256329"/>
    </source>
</evidence>
<dbReference type="Pfam" id="PF07508">
    <property type="entry name" value="Recombinase"/>
    <property type="match status" value="1"/>
</dbReference>
<dbReference type="InterPro" id="IPR036162">
    <property type="entry name" value="Resolvase-like_N_sf"/>
</dbReference>
<dbReference type="PROSITE" id="PS00397">
    <property type="entry name" value="RECOMBINASES_1"/>
    <property type="match status" value="1"/>
</dbReference>
<dbReference type="PANTHER" id="PTHR30461:SF23">
    <property type="entry name" value="DNA RECOMBINASE-RELATED"/>
    <property type="match status" value="1"/>
</dbReference>
<keyword evidence="1" id="KW-0229">DNA integration</keyword>
<dbReference type="InterPro" id="IPR050639">
    <property type="entry name" value="SSR_resolvase"/>
</dbReference>
<evidence type="ECO:0000313" key="9">
    <source>
        <dbReference type="EMBL" id="RDV82974.1"/>
    </source>
</evidence>
<evidence type="ECO:0000256" key="4">
    <source>
        <dbReference type="PIRSR" id="PIRSR606118-50"/>
    </source>
</evidence>
<feature type="domain" description="Recombinase" evidence="8">
    <location>
        <begin position="156"/>
        <end position="281"/>
    </location>
</feature>
<dbReference type="GO" id="GO:0015074">
    <property type="term" value="P:DNA integration"/>
    <property type="evidence" value="ECO:0007669"/>
    <property type="project" value="UniProtKB-KW"/>
</dbReference>
<evidence type="ECO:0000256" key="5">
    <source>
        <dbReference type="PROSITE-ProRule" id="PRU10137"/>
    </source>
</evidence>
<dbReference type="Pfam" id="PF00239">
    <property type="entry name" value="Resolvase"/>
    <property type="match status" value="1"/>
</dbReference>
<organism evidence="9 10">
    <name type="scientific">Ammonifex thiophilus</name>
    <dbReference type="NCBI Taxonomy" id="444093"/>
    <lineage>
        <taxon>Bacteria</taxon>
        <taxon>Bacillati</taxon>
        <taxon>Bacillota</taxon>
        <taxon>Clostridia</taxon>
        <taxon>Thermoanaerobacterales</taxon>
        <taxon>Thermoanaerobacteraceae</taxon>
        <taxon>Ammonifex</taxon>
    </lineage>
</organism>
<dbReference type="GO" id="GO:0003677">
    <property type="term" value="F:DNA binding"/>
    <property type="evidence" value="ECO:0007669"/>
    <property type="project" value="UniProtKB-KW"/>
</dbReference>
<dbReference type="Gene3D" id="3.40.50.1390">
    <property type="entry name" value="Resolvase, N-terminal catalytic domain"/>
    <property type="match status" value="1"/>
</dbReference>
<keyword evidence="6" id="KW-0175">Coiled coil</keyword>
<dbReference type="SUPFAM" id="SSF53041">
    <property type="entry name" value="Resolvase-like"/>
    <property type="match status" value="1"/>
</dbReference>
<dbReference type="PROSITE" id="PS51736">
    <property type="entry name" value="RECOMBINASES_3"/>
    <property type="match status" value="1"/>
</dbReference>
<evidence type="ECO:0000256" key="2">
    <source>
        <dbReference type="ARBA" id="ARBA00023125"/>
    </source>
</evidence>